<dbReference type="Proteomes" id="UP001642540">
    <property type="component" value="Unassembled WGS sequence"/>
</dbReference>
<evidence type="ECO:0000256" key="4">
    <source>
        <dbReference type="ARBA" id="ARBA00023136"/>
    </source>
</evidence>
<dbReference type="PANTHER" id="PTHR46953:SF1">
    <property type="entry name" value="G-PROTEIN COUPLED RECEPTOR MTH-LIKE 1-RELATED"/>
    <property type="match status" value="1"/>
</dbReference>
<evidence type="ECO:0000256" key="3">
    <source>
        <dbReference type="ARBA" id="ARBA00022989"/>
    </source>
</evidence>
<evidence type="ECO:0000256" key="1">
    <source>
        <dbReference type="ARBA" id="ARBA00004141"/>
    </source>
</evidence>
<evidence type="ECO:0000256" key="2">
    <source>
        <dbReference type="ARBA" id="ARBA00022692"/>
    </source>
</evidence>
<feature type="region of interest" description="Disordered" evidence="5">
    <location>
        <begin position="794"/>
        <end position="820"/>
    </location>
</feature>
<keyword evidence="3 6" id="KW-1133">Transmembrane helix</keyword>
<evidence type="ECO:0000256" key="5">
    <source>
        <dbReference type="SAM" id="MobiDB-lite"/>
    </source>
</evidence>
<dbReference type="CDD" id="cd15039">
    <property type="entry name" value="7tmB3_Methuselah-like"/>
    <property type="match status" value="1"/>
</dbReference>
<evidence type="ECO:0000313" key="9">
    <source>
        <dbReference type="Proteomes" id="UP001642540"/>
    </source>
</evidence>
<dbReference type="PANTHER" id="PTHR46953">
    <property type="entry name" value="G-PROTEIN COUPLED RECEPTOR MTH-LIKE 1-RELATED"/>
    <property type="match status" value="1"/>
</dbReference>
<keyword evidence="2 6" id="KW-0812">Transmembrane</keyword>
<sequence length="820" mass="93900">MENFIINNTKTAFCSIPLLACPDFDDLRMNPVPNQSHVVKGLDNNFSSFVIIRPDYFVLENCSETVLRYVNFADETNQLFSSEIPSNTTPLAYSSRISEKFEINGDYYDGYHYFQRSEYCVKSVSETSLLLKLCQLICNSHDSASKNRFCIPKCCPPNEILGYWSDTCRPLQQHEPAWKPVVCENEKCMSIEPLERAHFHRHRVSCGRNTFRQAISEVELSVQGHYVVDPKANIRMDVTSGSIVLQRLSGSRVWLPYDINFCVDGFINMPWDNYTGASHMQVFVVCFKDEYAAFVPYPSSNTTATIVAHVAGSVFLLLIFIVYLVLVKRQNFNGLVILSYSLSLVFSYGLFTAAHYISTLPNPEDVGLFYRGWPCMSIAIGAHYTLFVTFSWLTVMNFNLWQGVKSLQSVNSTSKRLKAFTYYSILVWGLPALLVSAFVAIDEIYRDPASLVVVPDYAVQNCYVASWSRGYYVFTPIAIFLFVNGILVLLTYRILLAGRTNASKMIKTGADKYTPKLFLKLFFVMGMTSVLQLLSWYFDEKSNPWYIEVSNLVMSQEPLIMGSSQTLMENLEEANSQLSGGLPPSGQVAPGFWTCFNCVFNAKWKQHNRIEKELMETVTQNSKYIEQLNQENEELPSRIFKTKLVVSGLHDFENEAPGRLKSKICILLQNWTGKQIIPDTVFRIGSIKENFKRPIKIRFAYHTNWNEVLQKRENLPKEISIKPDLPFSIRSDYGILRRKKDELDEIGIGCDINRRNKTLLTSERNAIQVKEVQVFPQLPPINMDQGNFLKKRKMHHAPNRNRKDYRLNGEENYGGSSIHL</sequence>
<name>A0ABP1QG07_9HEXA</name>
<dbReference type="InterPro" id="IPR000832">
    <property type="entry name" value="GPCR_2_secretin-like"/>
</dbReference>
<reference evidence="8 9" key="1">
    <citation type="submission" date="2024-08" db="EMBL/GenBank/DDBJ databases">
        <authorList>
            <person name="Cucini C."/>
            <person name="Frati F."/>
        </authorList>
    </citation>
    <scope>NUCLEOTIDE SEQUENCE [LARGE SCALE GENOMIC DNA]</scope>
</reference>
<gene>
    <name evidence="8" type="ORF">ODALV1_LOCUS9815</name>
</gene>
<feature type="transmembrane region" description="Helical" evidence="6">
    <location>
        <begin position="517"/>
        <end position="538"/>
    </location>
</feature>
<feature type="transmembrane region" description="Helical" evidence="6">
    <location>
        <begin position="377"/>
        <end position="400"/>
    </location>
</feature>
<dbReference type="EMBL" id="CAXLJM020000030">
    <property type="protein sequence ID" value="CAL8098035.1"/>
    <property type="molecule type" value="Genomic_DNA"/>
</dbReference>
<comment type="subcellular location">
    <subcellularLocation>
        <location evidence="1">Membrane</location>
        <topology evidence="1">Multi-pass membrane protein</topology>
    </subcellularLocation>
</comment>
<dbReference type="PROSITE" id="PS50261">
    <property type="entry name" value="G_PROTEIN_RECEP_F2_4"/>
    <property type="match status" value="1"/>
</dbReference>
<feature type="domain" description="G-protein coupled receptors family 2 profile 2" evidence="7">
    <location>
        <begin position="302"/>
        <end position="496"/>
    </location>
</feature>
<dbReference type="InterPro" id="IPR052808">
    <property type="entry name" value="GPCR_Mth-like"/>
</dbReference>
<protein>
    <recommendedName>
        <fullName evidence="7">G-protein coupled receptors family 2 profile 2 domain-containing protein</fullName>
    </recommendedName>
</protein>
<proteinExistence type="predicted"/>
<keyword evidence="4 6" id="KW-0472">Membrane</keyword>
<keyword evidence="9" id="KW-1185">Reference proteome</keyword>
<organism evidence="8 9">
    <name type="scientific">Orchesella dallaii</name>
    <dbReference type="NCBI Taxonomy" id="48710"/>
    <lineage>
        <taxon>Eukaryota</taxon>
        <taxon>Metazoa</taxon>
        <taxon>Ecdysozoa</taxon>
        <taxon>Arthropoda</taxon>
        <taxon>Hexapoda</taxon>
        <taxon>Collembola</taxon>
        <taxon>Entomobryomorpha</taxon>
        <taxon>Entomobryoidea</taxon>
        <taxon>Orchesellidae</taxon>
        <taxon>Orchesellinae</taxon>
        <taxon>Orchesella</taxon>
    </lineage>
</organism>
<accession>A0ABP1QG07</accession>
<feature type="transmembrane region" description="Helical" evidence="6">
    <location>
        <begin position="420"/>
        <end position="441"/>
    </location>
</feature>
<dbReference type="Gene3D" id="1.20.1070.10">
    <property type="entry name" value="Rhodopsin 7-helix transmembrane proteins"/>
    <property type="match status" value="1"/>
</dbReference>
<evidence type="ECO:0000256" key="6">
    <source>
        <dbReference type="SAM" id="Phobius"/>
    </source>
</evidence>
<evidence type="ECO:0000259" key="7">
    <source>
        <dbReference type="PROSITE" id="PS50261"/>
    </source>
</evidence>
<evidence type="ECO:0000313" key="8">
    <source>
        <dbReference type="EMBL" id="CAL8098035.1"/>
    </source>
</evidence>
<feature type="transmembrane region" description="Helical" evidence="6">
    <location>
        <begin position="334"/>
        <end position="357"/>
    </location>
</feature>
<comment type="caution">
    <text evidence="8">The sequence shown here is derived from an EMBL/GenBank/DDBJ whole genome shotgun (WGS) entry which is preliminary data.</text>
</comment>
<feature type="transmembrane region" description="Helical" evidence="6">
    <location>
        <begin position="306"/>
        <end position="327"/>
    </location>
</feature>
<dbReference type="Pfam" id="PF00002">
    <property type="entry name" value="7tm_2"/>
    <property type="match status" value="1"/>
</dbReference>
<feature type="transmembrane region" description="Helical" evidence="6">
    <location>
        <begin position="471"/>
        <end position="496"/>
    </location>
</feature>
<dbReference type="InterPro" id="IPR017981">
    <property type="entry name" value="GPCR_2-like_7TM"/>
</dbReference>